<keyword evidence="2" id="KW-0472">Membrane</keyword>
<keyword evidence="1" id="KW-0175">Coiled coil</keyword>
<evidence type="ECO:0000313" key="3">
    <source>
        <dbReference type="EMBL" id="MTE13762.1"/>
    </source>
</evidence>
<sequence length="266" mass="29244">MQRLKFWLRGRLLAAGAEDVQVDVVIGAQTSDVLWRKGDRTGAIEVSSAPPELARARRITAELRAAGCGEVLWICPPGFWTGQLPALGIDDFAADGCEYRVVGGLLASGPGGVVAARQSAGELREFMTGWVAGEIAFGCRDEHTGGWAMVTDWERHTRTQAAVIARQRQELTNQRAALALARKATRDKTKQLMRLTHRLERAEVAAQQQADDLAQTRRQIADHNRVDATLRLTVASQKSAILHWQLITWFAVMVIITFIAAGLVLR</sequence>
<reference evidence="3 4" key="1">
    <citation type="submission" date="2019-11" db="EMBL/GenBank/DDBJ databases">
        <title>Nocardia sp. nov. CT2-14 isolated from soil.</title>
        <authorList>
            <person name="Kanchanasin P."/>
            <person name="Tanasupawat S."/>
            <person name="Yuki M."/>
            <person name="Kudo T."/>
        </authorList>
    </citation>
    <scope>NUCLEOTIDE SEQUENCE [LARGE SCALE GENOMIC DNA]</scope>
    <source>
        <strain evidence="3 4">CT2-14</strain>
    </source>
</reference>
<keyword evidence="2" id="KW-1133">Transmembrane helix</keyword>
<feature type="transmembrane region" description="Helical" evidence="2">
    <location>
        <begin position="246"/>
        <end position="265"/>
    </location>
</feature>
<evidence type="ECO:0000256" key="2">
    <source>
        <dbReference type="SAM" id="Phobius"/>
    </source>
</evidence>
<proteinExistence type="predicted"/>
<organism evidence="3 4">
    <name type="scientific">Nocardia aurantiaca</name>
    <dbReference type="NCBI Taxonomy" id="2675850"/>
    <lineage>
        <taxon>Bacteria</taxon>
        <taxon>Bacillati</taxon>
        <taxon>Actinomycetota</taxon>
        <taxon>Actinomycetes</taxon>
        <taxon>Mycobacteriales</taxon>
        <taxon>Nocardiaceae</taxon>
        <taxon>Nocardia</taxon>
    </lineage>
</organism>
<dbReference type="EMBL" id="WMBB01000005">
    <property type="protein sequence ID" value="MTE13762.1"/>
    <property type="molecule type" value="Genomic_DNA"/>
</dbReference>
<keyword evidence="2" id="KW-0812">Transmembrane</keyword>
<comment type="caution">
    <text evidence="3">The sequence shown here is derived from an EMBL/GenBank/DDBJ whole genome shotgun (WGS) entry which is preliminary data.</text>
</comment>
<accession>A0A6I3KUW8</accession>
<dbReference type="Proteomes" id="UP000432464">
    <property type="component" value="Unassembled WGS sequence"/>
</dbReference>
<evidence type="ECO:0000313" key="4">
    <source>
        <dbReference type="Proteomes" id="UP000432464"/>
    </source>
</evidence>
<keyword evidence="4" id="KW-1185">Reference proteome</keyword>
<protein>
    <submittedName>
        <fullName evidence="3">Uncharacterized protein</fullName>
    </submittedName>
</protein>
<feature type="coiled-coil region" evidence="1">
    <location>
        <begin position="164"/>
        <end position="219"/>
    </location>
</feature>
<name>A0A6I3KUW8_9NOCA</name>
<dbReference type="AlphaFoldDB" id="A0A6I3KUW8"/>
<gene>
    <name evidence="3" type="ORF">GLP40_13385</name>
</gene>
<evidence type="ECO:0000256" key="1">
    <source>
        <dbReference type="SAM" id="Coils"/>
    </source>
</evidence>